<organism evidence="2 3">
    <name type="scientific">Molossus molossus</name>
    <name type="common">Pallas' mastiff bat</name>
    <name type="synonym">Vespertilio molossus</name>
    <dbReference type="NCBI Taxonomy" id="27622"/>
    <lineage>
        <taxon>Eukaryota</taxon>
        <taxon>Metazoa</taxon>
        <taxon>Chordata</taxon>
        <taxon>Craniata</taxon>
        <taxon>Vertebrata</taxon>
        <taxon>Euteleostomi</taxon>
        <taxon>Mammalia</taxon>
        <taxon>Eutheria</taxon>
        <taxon>Laurasiatheria</taxon>
        <taxon>Chiroptera</taxon>
        <taxon>Yangochiroptera</taxon>
        <taxon>Molossidae</taxon>
        <taxon>Molossus</taxon>
    </lineage>
</organism>
<keyword evidence="1" id="KW-1133">Transmembrane helix</keyword>
<reference evidence="2 3" key="1">
    <citation type="journal article" date="2020" name="Nature">
        <title>Six reference-quality genomes reveal evolution of bat adaptations.</title>
        <authorList>
            <person name="Jebb D."/>
            <person name="Huang Z."/>
            <person name="Pippel M."/>
            <person name="Hughes G.M."/>
            <person name="Lavrichenko K."/>
            <person name="Devanna P."/>
            <person name="Winkler S."/>
            <person name="Jermiin L.S."/>
            <person name="Skirmuntt E.C."/>
            <person name="Katzourakis A."/>
            <person name="Burkitt-Gray L."/>
            <person name="Ray D.A."/>
            <person name="Sullivan K.A.M."/>
            <person name="Roscito J.G."/>
            <person name="Kirilenko B.M."/>
            <person name="Davalos L.M."/>
            <person name="Corthals A.P."/>
            <person name="Power M.L."/>
            <person name="Jones G."/>
            <person name="Ransome R.D."/>
            <person name="Dechmann D.K.N."/>
            <person name="Locatelli A.G."/>
            <person name="Puechmaille S.J."/>
            <person name="Fedrigo O."/>
            <person name="Jarvis E.D."/>
            <person name="Hiller M."/>
            <person name="Vernes S.C."/>
            <person name="Myers E.W."/>
            <person name="Teeling E.C."/>
        </authorList>
    </citation>
    <scope>NUCLEOTIDE SEQUENCE [LARGE SCALE GENOMIC DNA]</scope>
    <source>
        <strain evidence="2">MMolMol1</strain>
        <tissue evidence="2">Muscle</tissue>
    </source>
</reference>
<comment type="caution">
    <text evidence="2">The sequence shown here is derived from an EMBL/GenBank/DDBJ whole genome shotgun (WGS) entry which is preliminary data.</text>
</comment>
<feature type="transmembrane region" description="Helical" evidence="1">
    <location>
        <begin position="12"/>
        <end position="32"/>
    </location>
</feature>
<feature type="transmembrane region" description="Helical" evidence="1">
    <location>
        <begin position="73"/>
        <end position="90"/>
    </location>
</feature>
<accession>A0A7J8IZB0</accession>
<dbReference type="Proteomes" id="UP000550707">
    <property type="component" value="Unassembled WGS sequence"/>
</dbReference>
<evidence type="ECO:0000256" key="1">
    <source>
        <dbReference type="SAM" id="Phobius"/>
    </source>
</evidence>
<proteinExistence type="predicted"/>
<keyword evidence="3" id="KW-1185">Reference proteome</keyword>
<evidence type="ECO:0000313" key="3">
    <source>
        <dbReference type="Proteomes" id="UP000550707"/>
    </source>
</evidence>
<dbReference type="InParanoid" id="A0A7J8IZB0"/>
<name>A0A7J8IZB0_MOLMO</name>
<protein>
    <submittedName>
        <fullName evidence="2">Uncharacterized protein</fullName>
    </submittedName>
</protein>
<sequence>MTTVEKIHGLRAEWSALVCVHHVCYVVLGWLLDKCKGCDRCLHLSELTLNHLYRNQVSWRTGSWVKERLLRDYFWLLLWMLLLLVCLCMYHNHGDHVFSRLAWVKVINFNIYLGQYGHRSYGLQRSMILR</sequence>
<keyword evidence="1" id="KW-0472">Membrane</keyword>
<gene>
    <name evidence="2" type="ORF">HJG59_010301</name>
</gene>
<dbReference type="EMBL" id="JACASF010000003">
    <property type="protein sequence ID" value="KAF6489904.1"/>
    <property type="molecule type" value="Genomic_DNA"/>
</dbReference>
<dbReference type="AlphaFoldDB" id="A0A7J8IZB0"/>
<evidence type="ECO:0000313" key="2">
    <source>
        <dbReference type="EMBL" id="KAF6489904.1"/>
    </source>
</evidence>
<keyword evidence="1" id="KW-0812">Transmembrane</keyword>